<sequence length="29" mass="3266">MFCNQVYSLMHLIIIKGAPNVLIQYVSAV</sequence>
<keyword evidence="1" id="KW-1185">Reference proteome</keyword>
<organism evidence="1 2">
    <name type="scientific">Heterorhabditis bacteriophora</name>
    <name type="common">Entomopathogenic nematode worm</name>
    <dbReference type="NCBI Taxonomy" id="37862"/>
    <lineage>
        <taxon>Eukaryota</taxon>
        <taxon>Metazoa</taxon>
        <taxon>Ecdysozoa</taxon>
        <taxon>Nematoda</taxon>
        <taxon>Chromadorea</taxon>
        <taxon>Rhabditida</taxon>
        <taxon>Rhabditina</taxon>
        <taxon>Rhabditomorpha</taxon>
        <taxon>Strongyloidea</taxon>
        <taxon>Heterorhabditidae</taxon>
        <taxon>Heterorhabditis</taxon>
    </lineage>
</organism>
<evidence type="ECO:0000313" key="2">
    <source>
        <dbReference type="WBParaSite" id="Hba_03752"/>
    </source>
</evidence>
<protein>
    <submittedName>
        <fullName evidence="2">Uncharacterized protein</fullName>
    </submittedName>
</protein>
<reference evidence="2" key="1">
    <citation type="submission" date="2016-11" db="UniProtKB">
        <authorList>
            <consortium name="WormBaseParasite"/>
        </authorList>
    </citation>
    <scope>IDENTIFICATION</scope>
</reference>
<dbReference type="WBParaSite" id="Hba_03752">
    <property type="protein sequence ID" value="Hba_03752"/>
    <property type="gene ID" value="Hba_03752"/>
</dbReference>
<proteinExistence type="predicted"/>
<evidence type="ECO:0000313" key="1">
    <source>
        <dbReference type="Proteomes" id="UP000095283"/>
    </source>
</evidence>
<name>A0A1I7WFP8_HETBA</name>
<accession>A0A1I7WFP8</accession>
<dbReference type="Proteomes" id="UP000095283">
    <property type="component" value="Unplaced"/>
</dbReference>
<dbReference type="AlphaFoldDB" id="A0A1I7WFP8"/>